<dbReference type="GO" id="GO:0006508">
    <property type="term" value="P:proteolysis"/>
    <property type="evidence" value="ECO:0007669"/>
    <property type="project" value="TreeGrafter"/>
</dbReference>
<dbReference type="InterPro" id="IPR050439">
    <property type="entry name" value="ADAMTS_ADAMTS-like"/>
</dbReference>
<evidence type="ECO:0000256" key="2">
    <source>
        <dbReference type="ARBA" id="ARBA00022525"/>
    </source>
</evidence>
<feature type="domain" description="ADAMTS/ADAMTS-like Spacer 1" evidence="6">
    <location>
        <begin position="42"/>
        <end position="161"/>
    </location>
</feature>
<organism evidence="7 8">
    <name type="scientific">Hermetia illucens</name>
    <name type="common">Black soldier fly</name>
    <dbReference type="NCBI Taxonomy" id="343691"/>
    <lineage>
        <taxon>Eukaryota</taxon>
        <taxon>Metazoa</taxon>
        <taxon>Ecdysozoa</taxon>
        <taxon>Arthropoda</taxon>
        <taxon>Hexapoda</taxon>
        <taxon>Insecta</taxon>
        <taxon>Pterygota</taxon>
        <taxon>Neoptera</taxon>
        <taxon>Endopterygota</taxon>
        <taxon>Diptera</taxon>
        <taxon>Brachycera</taxon>
        <taxon>Stratiomyomorpha</taxon>
        <taxon>Stratiomyidae</taxon>
        <taxon>Hermetiinae</taxon>
        <taxon>Hermetia</taxon>
    </lineage>
</organism>
<dbReference type="Gene3D" id="2.60.120.830">
    <property type="match status" value="1"/>
</dbReference>
<sequence>MRYQVIFFCLNLIIILNCFEVSTSSSNGSDIVSCGSAKCRKISETYSKANLPHGYLQIATIPSGALNISVRHLGHSGNRLVIKSVNDDHYIINGEGGISSSGTYEYDGVSFDYQWTNFTKSGKSKKESFESIFAAGPLLKPVDILILVKDKNPGIIFEYLLQNQVEESKSELDYYEDYENQDWNEPNTPQDFVKSIKNNEVQEVNQAIPVPRKRRHKYMWKIISFSPCSKTCGGGIQAPIFRCIRGSPTRFYPARRCAHLEKPVFNENIYKCNMQPCPAYWYADLWQECNCILAEGFQTRDIRCVQAMANGVVGEVTNSSCTDPKPDEVRKCECRIERRRVMTGRRHYPSPRGKHITNPSYRKTPSNHSMGVWMTSNWYSNCTATCGAGFEYRSIFCDRTLLHSDRCNPTLIPDTVRPCVSKKGCEIGEWATTDWGVCSGECFNLQRRRQVFCVKNNAIVDNVECNSTTKPPASMGCTLDDVKYCRPRWYYSEWTTCSKTCGGGMQRRSVRCLEINRKDNILQESQKCLYVEREPIYSTCNTMKCPEMLMDSRIDLVENQVLECSDLFKNCGLINKAKFCDAGWHGAIAQVVYSVQISVQTKLSLSSWSVLLSSGDSFPW</sequence>
<comment type="subcellular location">
    <subcellularLocation>
        <location evidence="1">Secreted</location>
    </subcellularLocation>
</comment>
<keyword evidence="2" id="KW-0964">Secreted</keyword>
<keyword evidence="4" id="KW-0677">Repeat</keyword>
<dbReference type="InParanoid" id="A0A7R8YV65"/>
<evidence type="ECO:0000259" key="6">
    <source>
        <dbReference type="Pfam" id="PF05986"/>
    </source>
</evidence>
<dbReference type="AlphaFoldDB" id="A0A7R8YV65"/>
<name>A0A7R8YV65_HERIL</name>
<dbReference type="PROSITE" id="PS50092">
    <property type="entry name" value="TSP1"/>
    <property type="match status" value="3"/>
</dbReference>
<dbReference type="Gene3D" id="2.20.100.10">
    <property type="entry name" value="Thrombospondin type-1 (TSP1) repeat"/>
    <property type="match status" value="2"/>
</dbReference>
<evidence type="ECO:0000256" key="1">
    <source>
        <dbReference type="ARBA" id="ARBA00004613"/>
    </source>
</evidence>
<evidence type="ECO:0000313" key="7">
    <source>
        <dbReference type="EMBL" id="CAD7085999.1"/>
    </source>
</evidence>
<feature type="chain" id="PRO_5030873288" description="ADAMTS/ADAMTS-like Spacer 1 domain-containing protein" evidence="5">
    <location>
        <begin position="25"/>
        <end position="620"/>
    </location>
</feature>
<gene>
    <name evidence="7" type="ORF">HERILL_LOCUS8802</name>
</gene>
<dbReference type="Proteomes" id="UP000594454">
    <property type="component" value="Chromosome 3"/>
</dbReference>
<dbReference type="GO" id="GO:0004222">
    <property type="term" value="F:metalloendopeptidase activity"/>
    <property type="evidence" value="ECO:0007669"/>
    <property type="project" value="TreeGrafter"/>
</dbReference>
<dbReference type="PANTHER" id="PTHR13723:SF316">
    <property type="entry name" value="LONELY HEART, ISOFORM A"/>
    <property type="match status" value="1"/>
</dbReference>
<dbReference type="GO" id="GO:0031012">
    <property type="term" value="C:extracellular matrix"/>
    <property type="evidence" value="ECO:0007669"/>
    <property type="project" value="TreeGrafter"/>
</dbReference>
<dbReference type="InterPro" id="IPR036383">
    <property type="entry name" value="TSP1_rpt_sf"/>
</dbReference>
<evidence type="ECO:0000256" key="5">
    <source>
        <dbReference type="SAM" id="SignalP"/>
    </source>
</evidence>
<feature type="signal peptide" evidence="5">
    <location>
        <begin position="1"/>
        <end position="24"/>
    </location>
</feature>
<dbReference type="Pfam" id="PF19030">
    <property type="entry name" value="TSP1_ADAMTS"/>
    <property type="match status" value="5"/>
</dbReference>
<dbReference type="InterPro" id="IPR000884">
    <property type="entry name" value="TSP1_rpt"/>
</dbReference>
<accession>A0A7R8YV65</accession>
<dbReference type="EMBL" id="LR899011">
    <property type="protein sequence ID" value="CAD7085999.1"/>
    <property type="molecule type" value="Genomic_DNA"/>
</dbReference>
<dbReference type="Pfam" id="PF05986">
    <property type="entry name" value="ADAMTS_spacer1"/>
    <property type="match status" value="1"/>
</dbReference>
<dbReference type="SMART" id="SM00209">
    <property type="entry name" value="TSP1"/>
    <property type="match status" value="4"/>
</dbReference>
<dbReference type="InterPro" id="IPR010294">
    <property type="entry name" value="ADAMTS_spacer1"/>
</dbReference>
<dbReference type="FunFam" id="2.20.100.10:FF:000005">
    <property type="entry name" value="ADAM metallopeptidase with thrombospondin type 1 motif 9"/>
    <property type="match status" value="1"/>
</dbReference>
<evidence type="ECO:0000256" key="4">
    <source>
        <dbReference type="ARBA" id="ARBA00022737"/>
    </source>
</evidence>
<evidence type="ECO:0000313" key="8">
    <source>
        <dbReference type="Proteomes" id="UP000594454"/>
    </source>
</evidence>
<dbReference type="GO" id="GO:0005576">
    <property type="term" value="C:extracellular region"/>
    <property type="evidence" value="ECO:0007669"/>
    <property type="project" value="UniProtKB-SubCell"/>
</dbReference>
<protein>
    <recommendedName>
        <fullName evidence="6">ADAMTS/ADAMTS-like Spacer 1 domain-containing protein</fullName>
    </recommendedName>
</protein>
<proteinExistence type="predicted"/>
<keyword evidence="3 5" id="KW-0732">Signal</keyword>
<dbReference type="GO" id="GO:0030198">
    <property type="term" value="P:extracellular matrix organization"/>
    <property type="evidence" value="ECO:0007669"/>
    <property type="project" value="TreeGrafter"/>
</dbReference>
<dbReference type="PANTHER" id="PTHR13723">
    <property type="entry name" value="ADAMTS A DISINTEGRIN AND METALLOPROTEASE WITH THROMBOSPONDIN MOTIFS PROTEASE"/>
    <property type="match status" value="1"/>
</dbReference>
<dbReference type="OrthoDB" id="5781878at2759"/>
<evidence type="ECO:0000256" key="3">
    <source>
        <dbReference type="ARBA" id="ARBA00022729"/>
    </source>
</evidence>
<reference evidence="7 8" key="1">
    <citation type="submission" date="2020-11" db="EMBL/GenBank/DDBJ databases">
        <authorList>
            <person name="Wallbank WR R."/>
            <person name="Pardo Diaz C."/>
            <person name="Kozak K."/>
            <person name="Martin S."/>
            <person name="Jiggins C."/>
            <person name="Moest M."/>
            <person name="Warren A I."/>
            <person name="Generalovic N T."/>
            <person name="Byers J.R.P. K."/>
            <person name="Montejo-Kovacevich G."/>
            <person name="Yen C E."/>
        </authorList>
    </citation>
    <scope>NUCLEOTIDE SEQUENCE [LARGE SCALE GENOMIC DNA]</scope>
</reference>
<dbReference type="SUPFAM" id="SSF82895">
    <property type="entry name" value="TSP-1 type 1 repeat"/>
    <property type="match status" value="4"/>
</dbReference>
<keyword evidence="8" id="KW-1185">Reference proteome</keyword>